<keyword evidence="3" id="KW-0862">Zinc</keyword>
<gene>
    <name evidence="11" type="ORF">POM88_019178</name>
</gene>
<evidence type="ECO:0000256" key="5">
    <source>
        <dbReference type="ARBA" id="ARBA00023125"/>
    </source>
</evidence>
<protein>
    <submittedName>
        <fullName evidence="11">GATA transcription factor 16</fullName>
    </submittedName>
</protein>
<keyword evidence="4" id="KW-0805">Transcription regulation</keyword>
<evidence type="ECO:0000313" key="11">
    <source>
        <dbReference type="EMBL" id="KAK1391000.1"/>
    </source>
</evidence>
<evidence type="ECO:0000259" key="10">
    <source>
        <dbReference type="PROSITE" id="PS50114"/>
    </source>
</evidence>
<organism evidence="11 12">
    <name type="scientific">Heracleum sosnowskyi</name>
    <dbReference type="NCBI Taxonomy" id="360622"/>
    <lineage>
        <taxon>Eukaryota</taxon>
        <taxon>Viridiplantae</taxon>
        <taxon>Streptophyta</taxon>
        <taxon>Embryophyta</taxon>
        <taxon>Tracheophyta</taxon>
        <taxon>Spermatophyta</taxon>
        <taxon>Magnoliopsida</taxon>
        <taxon>eudicotyledons</taxon>
        <taxon>Gunneridae</taxon>
        <taxon>Pentapetalae</taxon>
        <taxon>asterids</taxon>
        <taxon>campanulids</taxon>
        <taxon>Apiales</taxon>
        <taxon>Apiaceae</taxon>
        <taxon>Apioideae</taxon>
        <taxon>apioid superclade</taxon>
        <taxon>Tordylieae</taxon>
        <taxon>Tordyliinae</taxon>
        <taxon>Heracleum</taxon>
    </lineage>
</organism>
<dbReference type="AlphaFoldDB" id="A0AAD8IVR1"/>
<comment type="similarity">
    <text evidence="7">Belongs to the type IV zinc-finger family. Class B subfamily.</text>
</comment>
<accession>A0AAD8IVR1</accession>
<keyword evidence="12" id="KW-1185">Reference proteome</keyword>
<evidence type="ECO:0000256" key="1">
    <source>
        <dbReference type="ARBA" id="ARBA00022723"/>
    </source>
</evidence>
<comment type="function">
    <text evidence="8">Transcriptional regulator that specifically binds 5'-GATA-3' or 5'-GAT-3' motifs within gene promoters.</text>
</comment>
<keyword evidence="2 9" id="KW-0863">Zinc-finger</keyword>
<dbReference type="SMART" id="SM00401">
    <property type="entry name" value="ZnF_GATA"/>
    <property type="match status" value="1"/>
</dbReference>
<dbReference type="Gene3D" id="3.30.50.10">
    <property type="entry name" value="Erythroid Transcription Factor GATA-1, subunit A"/>
    <property type="match status" value="1"/>
</dbReference>
<dbReference type="PROSITE" id="PS50114">
    <property type="entry name" value="GATA_ZN_FINGER_2"/>
    <property type="match status" value="1"/>
</dbReference>
<dbReference type="GO" id="GO:0006355">
    <property type="term" value="P:regulation of DNA-templated transcription"/>
    <property type="evidence" value="ECO:0007669"/>
    <property type="project" value="InterPro"/>
</dbReference>
<reference evidence="11" key="1">
    <citation type="submission" date="2023-02" db="EMBL/GenBank/DDBJ databases">
        <title>Genome of toxic invasive species Heracleum sosnowskyi carries increased number of genes despite the absence of recent whole-genome duplications.</title>
        <authorList>
            <person name="Schelkunov M."/>
            <person name="Shtratnikova V."/>
            <person name="Makarenko M."/>
            <person name="Klepikova A."/>
            <person name="Omelchenko D."/>
            <person name="Novikova G."/>
            <person name="Obukhova E."/>
            <person name="Bogdanov V."/>
            <person name="Penin A."/>
            <person name="Logacheva M."/>
        </authorList>
    </citation>
    <scope>NUCLEOTIDE SEQUENCE</scope>
    <source>
        <strain evidence="11">Hsosn_3</strain>
        <tissue evidence="11">Leaf</tissue>
    </source>
</reference>
<dbReference type="PANTHER" id="PTHR47172">
    <property type="entry name" value="OS01G0976800 PROTEIN"/>
    <property type="match status" value="1"/>
</dbReference>
<dbReference type="SUPFAM" id="SSF57716">
    <property type="entry name" value="Glucocorticoid receptor-like (DNA-binding domain)"/>
    <property type="match status" value="1"/>
</dbReference>
<evidence type="ECO:0000256" key="7">
    <source>
        <dbReference type="ARBA" id="ARBA00024019"/>
    </source>
</evidence>
<comment type="caution">
    <text evidence="11">The sequence shown here is derived from an EMBL/GenBank/DDBJ whole genome shotgun (WGS) entry which is preliminary data.</text>
</comment>
<proteinExistence type="inferred from homology"/>
<sequence length="103" mass="11272">MTKENITISAEEGSKQVRTCLRCGASKTPLWRSGPTGPKTLCNACGLKIKKKRPNLKKKKVVHNASNTTVHSYKDEFLETAKLPTEEQAALLLMTLSLDSSLG</sequence>
<evidence type="ECO:0000256" key="8">
    <source>
        <dbReference type="ARBA" id="ARBA00037539"/>
    </source>
</evidence>
<dbReference type="EMBL" id="JAUIZM010000004">
    <property type="protein sequence ID" value="KAK1391000.1"/>
    <property type="molecule type" value="Genomic_DNA"/>
</dbReference>
<evidence type="ECO:0000256" key="3">
    <source>
        <dbReference type="ARBA" id="ARBA00022833"/>
    </source>
</evidence>
<evidence type="ECO:0000256" key="9">
    <source>
        <dbReference type="PROSITE-ProRule" id="PRU00094"/>
    </source>
</evidence>
<reference evidence="11" key="2">
    <citation type="submission" date="2023-05" db="EMBL/GenBank/DDBJ databases">
        <authorList>
            <person name="Schelkunov M.I."/>
        </authorList>
    </citation>
    <scope>NUCLEOTIDE SEQUENCE</scope>
    <source>
        <strain evidence="11">Hsosn_3</strain>
        <tissue evidence="11">Leaf</tissue>
    </source>
</reference>
<keyword evidence="1" id="KW-0479">Metal-binding</keyword>
<evidence type="ECO:0000256" key="2">
    <source>
        <dbReference type="ARBA" id="ARBA00022771"/>
    </source>
</evidence>
<dbReference type="InterPro" id="IPR013088">
    <property type="entry name" value="Znf_NHR/GATA"/>
</dbReference>
<name>A0AAD8IVR1_9APIA</name>
<keyword evidence="6" id="KW-0804">Transcription</keyword>
<evidence type="ECO:0000256" key="6">
    <source>
        <dbReference type="ARBA" id="ARBA00023163"/>
    </source>
</evidence>
<dbReference type="Proteomes" id="UP001237642">
    <property type="component" value="Unassembled WGS sequence"/>
</dbReference>
<evidence type="ECO:0000313" key="12">
    <source>
        <dbReference type="Proteomes" id="UP001237642"/>
    </source>
</evidence>
<feature type="domain" description="GATA-type" evidence="10">
    <location>
        <begin position="14"/>
        <end position="50"/>
    </location>
</feature>
<evidence type="ECO:0000256" key="4">
    <source>
        <dbReference type="ARBA" id="ARBA00023015"/>
    </source>
</evidence>
<dbReference type="GO" id="GO:0008270">
    <property type="term" value="F:zinc ion binding"/>
    <property type="evidence" value="ECO:0007669"/>
    <property type="project" value="UniProtKB-KW"/>
</dbReference>
<dbReference type="Pfam" id="PF00320">
    <property type="entry name" value="GATA"/>
    <property type="match status" value="1"/>
</dbReference>
<dbReference type="PANTHER" id="PTHR47172:SF1">
    <property type="entry name" value="GATA TRANSCRIPTION FACTOR 15"/>
    <property type="match status" value="1"/>
</dbReference>
<keyword evidence="5" id="KW-0238">DNA-binding</keyword>
<dbReference type="CDD" id="cd00202">
    <property type="entry name" value="ZnF_GATA"/>
    <property type="match status" value="1"/>
</dbReference>
<dbReference type="InterPro" id="IPR000679">
    <property type="entry name" value="Znf_GATA"/>
</dbReference>
<dbReference type="GO" id="GO:0043565">
    <property type="term" value="F:sequence-specific DNA binding"/>
    <property type="evidence" value="ECO:0007669"/>
    <property type="project" value="InterPro"/>
</dbReference>